<sequence length="236" mass="27044">MIAKFLNSLEAILIPMLILLIAFIVDAGVLFYRVLPEYMNENLKLFASIMLGIAVAFPLLLTSVNSNLLKHKYKIGFPEIFGFCSFFMTLLFFDVFSADTKPFNWYLTTVFMCLLLGLIDYLYADLFVKKYSQINNLELQQQDYERLKDKNKSLLKDLDKSDLVLLQSKEELSKTKESLQRTINSLEEANEKLTCPHCGQLQKSVSTYRNHIGGCKDNPKNKLNGKVKSISITKEP</sequence>
<keyword evidence="3" id="KW-1133">Transmembrane helix</keyword>
<accession>A0ABW5NB59</accession>
<keyword evidence="1" id="KW-0175">Coiled coil</keyword>
<comment type="caution">
    <text evidence="4">The sequence shown here is derived from an EMBL/GenBank/DDBJ whole genome shotgun (WGS) entry which is preliminary data.</text>
</comment>
<evidence type="ECO:0000313" key="4">
    <source>
        <dbReference type="EMBL" id="MFD2592081.1"/>
    </source>
</evidence>
<evidence type="ECO:0000313" key="5">
    <source>
        <dbReference type="Proteomes" id="UP001597459"/>
    </source>
</evidence>
<gene>
    <name evidence="4" type="ORF">ACFSTE_14675</name>
</gene>
<feature type="transmembrane region" description="Helical" evidence="3">
    <location>
        <begin position="45"/>
        <end position="64"/>
    </location>
</feature>
<keyword evidence="5" id="KW-1185">Reference proteome</keyword>
<reference evidence="5" key="1">
    <citation type="journal article" date="2019" name="Int. J. Syst. Evol. Microbiol.">
        <title>The Global Catalogue of Microorganisms (GCM) 10K type strain sequencing project: providing services to taxonomists for standard genome sequencing and annotation.</title>
        <authorList>
            <consortium name="The Broad Institute Genomics Platform"/>
            <consortium name="The Broad Institute Genome Sequencing Center for Infectious Disease"/>
            <person name="Wu L."/>
            <person name="Ma J."/>
        </authorList>
    </citation>
    <scope>NUCLEOTIDE SEQUENCE [LARGE SCALE GENOMIC DNA]</scope>
    <source>
        <strain evidence="5">KCTC 42423</strain>
    </source>
</reference>
<keyword evidence="3" id="KW-0812">Transmembrane</keyword>
<dbReference type="Proteomes" id="UP001597459">
    <property type="component" value="Unassembled WGS sequence"/>
</dbReference>
<feature type="coiled-coil region" evidence="1">
    <location>
        <begin position="137"/>
        <end position="192"/>
    </location>
</feature>
<name>A0ABW5NB59_9FLAO</name>
<evidence type="ECO:0000256" key="1">
    <source>
        <dbReference type="SAM" id="Coils"/>
    </source>
</evidence>
<feature type="transmembrane region" description="Helical" evidence="3">
    <location>
        <begin position="12"/>
        <end position="33"/>
    </location>
</feature>
<dbReference type="RefSeq" id="WP_378253604.1">
    <property type="nucleotide sequence ID" value="NZ_JBHSJV010000001.1"/>
</dbReference>
<protein>
    <submittedName>
        <fullName evidence="4">Uncharacterized protein</fullName>
    </submittedName>
</protein>
<evidence type="ECO:0000256" key="2">
    <source>
        <dbReference type="SAM" id="MobiDB-lite"/>
    </source>
</evidence>
<proteinExistence type="predicted"/>
<feature type="region of interest" description="Disordered" evidence="2">
    <location>
        <begin position="216"/>
        <end position="236"/>
    </location>
</feature>
<organism evidence="4 5">
    <name type="scientific">Aquimarina hainanensis</name>
    <dbReference type="NCBI Taxonomy" id="1578017"/>
    <lineage>
        <taxon>Bacteria</taxon>
        <taxon>Pseudomonadati</taxon>
        <taxon>Bacteroidota</taxon>
        <taxon>Flavobacteriia</taxon>
        <taxon>Flavobacteriales</taxon>
        <taxon>Flavobacteriaceae</taxon>
        <taxon>Aquimarina</taxon>
    </lineage>
</organism>
<feature type="transmembrane region" description="Helical" evidence="3">
    <location>
        <begin position="76"/>
        <end position="97"/>
    </location>
</feature>
<dbReference type="EMBL" id="JBHULX010000030">
    <property type="protein sequence ID" value="MFD2592081.1"/>
    <property type="molecule type" value="Genomic_DNA"/>
</dbReference>
<feature type="transmembrane region" description="Helical" evidence="3">
    <location>
        <begin position="103"/>
        <end position="123"/>
    </location>
</feature>
<evidence type="ECO:0000256" key="3">
    <source>
        <dbReference type="SAM" id="Phobius"/>
    </source>
</evidence>
<keyword evidence="3" id="KW-0472">Membrane</keyword>